<evidence type="ECO:0000313" key="1">
    <source>
        <dbReference type="EMBL" id="ORZ32139.1"/>
    </source>
</evidence>
<proteinExistence type="predicted"/>
<dbReference type="AlphaFoldDB" id="A0A1Y2HC43"/>
<sequence>MRLELLGHERCAIHQLDLDARSFQAYNGTLDQTKPLRDRRIVTWAAPFSSDPGSLIFEQE</sequence>
<gene>
    <name evidence="1" type="ORF">BCR44DRAFT_1440861</name>
</gene>
<comment type="caution">
    <text evidence="1">The sequence shown here is derived from an EMBL/GenBank/DDBJ whole genome shotgun (WGS) entry which is preliminary data.</text>
</comment>
<reference evidence="1 2" key="1">
    <citation type="submission" date="2016-07" db="EMBL/GenBank/DDBJ databases">
        <title>Pervasive Adenine N6-methylation of Active Genes in Fungi.</title>
        <authorList>
            <consortium name="DOE Joint Genome Institute"/>
            <person name="Mondo S.J."/>
            <person name="Dannebaum R.O."/>
            <person name="Kuo R.C."/>
            <person name="Labutti K."/>
            <person name="Haridas S."/>
            <person name="Kuo A."/>
            <person name="Salamov A."/>
            <person name="Ahrendt S.R."/>
            <person name="Lipzen A."/>
            <person name="Sullivan W."/>
            <person name="Andreopoulos W.B."/>
            <person name="Clum A."/>
            <person name="Lindquist E."/>
            <person name="Daum C."/>
            <person name="Ramamoorthy G.K."/>
            <person name="Gryganskyi A."/>
            <person name="Culley D."/>
            <person name="Magnuson J.K."/>
            <person name="James T.Y."/>
            <person name="O'Malley M.A."/>
            <person name="Stajich J.E."/>
            <person name="Spatafora J.W."/>
            <person name="Visel A."/>
            <person name="Grigoriev I.V."/>
        </authorList>
    </citation>
    <scope>NUCLEOTIDE SEQUENCE [LARGE SCALE GENOMIC DNA]</scope>
    <source>
        <strain evidence="1 2">PL171</strain>
    </source>
</reference>
<accession>A0A1Y2HC43</accession>
<keyword evidence="2" id="KW-1185">Reference proteome</keyword>
<protein>
    <submittedName>
        <fullName evidence="1">Uncharacterized protein</fullName>
    </submittedName>
</protein>
<dbReference type="EMBL" id="MCFL01000050">
    <property type="protein sequence ID" value="ORZ32139.1"/>
    <property type="molecule type" value="Genomic_DNA"/>
</dbReference>
<dbReference type="Proteomes" id="UP000193411">
    <property type="component" value="Unassembled WGS sequence"/>
</dbReference>
<organism evidence="1 2">
    <name type="scientific">Catenaria anguillulae PL171</name>
    <dbReference type="NCBI Taxonomy" id="765915"/>
    <lineage>
        <taxon>Eukaryota</taxon>
        <taxon>Fungi</taxon>
        <taxon>Fungi incertae sedis</taxon>
        <taxon>Blastocladiomycota</taxon>
        <taxon>Blastocladiomycetes</taxon>
        <taxon>Blastocladiales</taxon>
        <taxon>Catenariaceae</taxon>
        <taxon>Catenaria</taxon>
    </lineage>
</organism>
<name>A0A1Y2HC43_9FUNG</name>
<evidence type="ECO:0000313" key="2">
    <source>
        <dbReference type="Proteomes" id="UP000193411"/>
    </source>
</evidence>